<feature type="compositionally biased region" description="Low complexity" evidence="6">
    <location>
        <begin position="81"/>
        <end position="92"/>
    </location>
</feature>
<accession>A0A0D2BRV8</accession>
<dbReference type="GO" id="GO:0030687">
    <property type="term" value="C:preribosome, large subunit precursor"/>
    <property type="evidence" value="ECO:0007669"/>
    <property type="project" value="TreeGrafter"/>
</dbReference>
<dbReference type="PANTHER" id="PTHR13028:SF0">
    <property type="entry name" value="RRNA-PROCESSING PROTEIN EBP2-RELATED"/>
    <property type="match status" value="1"/>
</dbReference>
<dbReference type="RefSeq" id="XP_016260408.1">
    <property type="nucleotide sequence ID" value="XM_016408654.1"/>
</dbReference>
<dbReference type="PANTHER" id="PTHR13028">
    <property type="entry name" value="RRNA PROCESSING PROTEIN EBNA1-BINDING PROTEIN-RELATED"/>
    <property type="match status" value="1"/>
</dbReference>
<evidence type="ECO:0000256" key="2">
    <source>
        <dbReference type="ARBA" id="ARBA00007336"/>
    </source>
</evidence>
<name>A0A0D2BRV8_9EURO</name>
<feature type="compositionally biased region" description="Acidic residues" evidence="6">
    <location>
        <begin position="106"/>
        <end position="128"/>
    </location>
</feature>
<comment type="similarity">
    <text evidence="2">Belongs to the EBP2 family.</text>
</comment>
<evidence type="ECO:0000256" key="3">
    <source>
        <dbReference type="ARBA" id="ARBA00022517"/>
    </source>
</evidence>
<feature type="compositionally biased region" description="Basic and acidic residues" evidence="6">
    <location>
        <begin position="313"/>
        <end position="323"/>
    </location>
</feature>
<keyword evidence="5" id="KW-0539">Nucleus</keyword>
<dbReference type="Pfam" id="PF05890">
    <property type="entry name" value="Ebp2"/>
    <property type="match status" value="1"/>
</dbReference>
<dbReference type="STRING" id="215243.A0A0D2BRV8"/>
<organism evidence="7 8">
    <name type="scientific">Exophiala oligosperma</name>
    <dbReference type="NCBI Taxonomy" id="215243"/>
    <lineage>
        <taxon>Eukaryota</taxon>
        <taxon>Fungi</taxon>
        <taxon>Dikarya</taxon>
        <taxon>Ascomycota</taxon>
        <taxon>Pezizomycotina</taxon>
        <taxon>Eurotiomycetes</taxon>
        <taxon>Chaetothyriomycetidae</taxon>
        <taxon>Chaetothyriales</taxon>
        <taxon>Herpotrichiellaceae</taxon>
        <taxon>Exophiala</taxon>
    </lineage>
</organism>
<dbReference type="GO" id="GO:0034399">
    <property type="term" value="C:nuclear periphery"/>
    <property type="evidence" value="ECO:0007669"/>
    <property type="project" value="TreeGrafter"/>
</dbReference>
<gene>
    <name evidence="7" type="ORF">PV06_07410</name>
</gene>
<feature type="compositionally biased region" description="Basic residues" evidence="6">
    <location>
        <begin position="369"/>
        <end position="385"/>
    </location>
</feature>
<dbReference type="GO" id="GO:0006364">
    <property type="term" value="P:rRNA processing"/>
    <property type="evidence" value="ECO:0007669"/>
    <property type="project" value="TreeGrafter"/>
</dbReference>
<reference evidence="7 8" key="1">
    <citation type="submission" date="2015-01" db="EMBL/GenBank/DDBJ databases">
        <title>The Genome Sequence of Exophiala oligosperma CBS72588.</title>
        <authorList>
            <consortium name="The Broad Institute Genomics Platform"/>
            <person name="Cuomo C."/>
            <person name="de Hoog S."/>
            <person name="Gorbushina A."/>
            <person name="Stielow B."/>
            <person name="Teixiera M."/>
            <person name="Abouelleil A."/>
            <person name="Chapman S.B."/>
            <person name="Priest M."/>
            <person name="Young S.K."/>
            <person name="Wortman J."/>
            <person name="Nusbaum C."/>
            <person name="Birren B."/>
        </authorList>
    </citation>
    <scope>NUCLEOTIDE SEQUENCE [LARGE SCALE GENOMIC DNA]</scope>
    <source>
        <strain evidence="7 8">CBS 72588</strain>
    </source>
</reference>
<evidence type="ECO:0000256" key="5">
    <source>
        <dbReference type="ARBA" id="ARBA00023242"/>
    </source>
</evidence>
<proteinExistence type="inferred from homology"/>
<dbReference type="GO" id="GO:0005730">
    <property type="term" value="C:nucleolus"/>
    <property type="evidence" value="ECO:0007669"/>
    <property type="project" value="UniProtKB-SubCell"/>
</dbReference>
<feature type="compositionally biased region" description="Acidic residues" evidence="6">
    <location>
        <begin position="46"/>
        <end position="58"/>
    </location>
</feature>
<feature type="compositionally biased region" description="Basic and acidic residues" evidence="6">
    <location>
        <begin position="11"/>
        <end position="31"/>
    </location>
</feature>
<keyword evidence="8" id="KW-1185">Reference proteome</keyword>
<feature type="region of interest" description="Disordered" evidence="6">
    <location>
        <begin position="255"/>
        <end position="385"/>
    </location>
</feature>
<evidence type="ECO:0000313" key="7">
    <source>
        <dbReference type="EMBL" id="KIW40192.1"/>
    </source>
</evidence>
<evidence type="ECO:0008006" key="9">
    <source>
        <dbReference type="Google" id="ProtNLM"/>
    </source>
</evidence>
<dbReference type="GO" id="GO:0042273">
    <property type="term" value="P:ribosomal large subunit biogenesis"/>
    <property type="evidence" value="ECO:0007669"/>
    <property type="project" value="TreeGrafter"/>
</dbReference>
<protein>
    <recommendedName>
        <fullName evidence="9">rRNA-processing protein EBP2</fullName>
    </recommendedName>
</protein>
<evidence type="ECO:0000256" key="4">
    <source>
        <dbReference type="ARBA" id="ARBA00023054"/>
    </source>
</evidence>
<evidence type="ECO:0000256" key="1">
    <source>
        <dbReference type="ARBA" id="ARBA00004604"/>
    </source>
</evidence>
<feature type="compositionally biased region" description="Basic and acidic residues" evidence="6">
    <location>
        <begin position="267"/>
        <end position="283"/>
    </location>
</feature>
<feature type="compositionally biased region" description="Basic and acidic residues" evidence="6">
    <location>
        <begin position="59"/>
        <end position="69"/>
    </location>
</feature>
<dbReference type="Proteomes" id="UP000053342">
    <property type="component" value="Unassembled WGS sequence"/>
</dbReference>
<sequence>MAKKSKLLAALDRHKGRDYEAEKRQKLVKTAEKRKRQKVQEKGEEVGDSEESGPEDETDGAKLEEDKENFVSFSDQEEENAAANGASTASTTIPQPPLPGDASASEVEEEDDESDVPLSDLEDEDLEDTIPHQRLTINNGPALIASTKRVALVKKPGATSFYVHNSLISQLPPTESSVPDPNDDLTRELEFYRIARDAAAEGRSLLKKERIPFTRPTDYFAEMVKSDEHMGRVKKKMYDDAASKKAAEEARKLRDAKKFGKAVQVAKEQERAKEKRNTLDKIKELKRKRKGQDTGKVVEDNDLFQSIDVDSAPTKDRAGRERGSGPNGGAPNKRQKRDQKFGFGGKKRFTKSGDAMSSGDMRGFSASKMKGKPKRPGKSRRAAGR</sequence>
<dbReference type="OrthoDB" id="443772at2759"/>
<keyword evidence="3" id="KW-0690">Ribosome biogenesis</keyword>
<dbReference type="VEuPathDB" id="FungiDB:PV06_07410"/>
<dbReference type="InterPro" id="IPR008610">
    <property type="entry name" value="Ebp2"/>
</dbReference>
<keyword evidence="4" id="KW-0175">Coiled coil</keyword>
<dbReference type="HOGENOM" id="CLU_036007_2_0_1"/>
<evidence type="ECO:0000256" key="6">
    <source>
        <dbReference type="SAM" id="MobiDB-lite"/>
    </source>
</evidence>
<dbReference type="EMBL" id="KN847338">
    <property type="protein sequence ID" value="KIW40192.1"/>
    <property type="molecule type" value="Genomic_DNA"/>
</dbReference>
<dbReference type="GeneID" id="27359484"/>
<feature type="region of interest" description="Disordered" evidence="6">
    <location>
        <begin position="1"/>
        <end position="135"/>
    </location>
</feature>
<dbReference type="AlphaFoldDB" id="A0A0D2BRV8"/>
<evidence type="ECO:0000313" key="8">
    <source>
        <dbReference type="Proteomes" id="UP000053342"/>
    </source>
</evidence>
<comment type="subcellular location">
    <subcellularLocation>
        <location evidence="1">Nucleus</location>
        <location evidence="1">Nucleolus</location>
    </subcellularLocation>
</comment>